<evidence type="ECO:0000256" key="5">
    <source>
        <dbReference type="ARBA" id="ARBA00023180"/>
    </source>
</evidence>
<dbReference type="OrthoDB" id="103349at2759"/>
<protein>
    <submittedName>
        <fullName evidence="9">Arsb_1 protein</fullName>
    </submittedName>
    <submittedName>
        <fullName evidence="11">Arylsulfatase B-like</fullName>
    </submittedName>
</protein>
<dbReference type="InterPro" id="IPR047115">
    <property type="entry name" value="ARSB"/>
</dbReference>
<dbReference type="InterPro" id="IPR000917">
    <property type="entry name" value="Sulfatase_N"/>
</dbReference>
<keyword evidence="6" id="KW-1133">Transmembrane helix</keyword>
<keyword evidence="6" id="KW-0812">Transmembrane</keyword>
<accession>A0A9R1T876</accession>
<dbReference type="PANTHER" id="PTHR10342">
    <property type="entry name" value="ARYLSULFATASE"/>
    <property type="match status" value="1"/>
</dbReference>
<keyword evidence="4" id="KW-0106">Calcium</keyword>
<comment type="cofactor">
    <cofactor evidence="1">
        <name>Ca(2+)</name>
        <dbReference type="ChEBI" id="CHEBI:29108"/>
    </cofactor>
</comment>
<evidence type="ECO:0000313" key="9">
    <source>
        <dbReference type="EMBL" id="JAG83401.1"/>
    </source>
</evidence>
<reference evidence="9" key="1">
    <citation type="submission" date="2015-01" db="EMBL/GenBank/DDBJ databases">
        <title>Transcriptome Assembly of Fopius arisanus.</title>
        <authorList>
            <person name="Geib S."/>
        </authorList>
    </citation>
    <scope>NUCLEOTIDE SEQUENCE</scope>
</reference>
<dbReference type="AlphaFoldDB" id="A0A0C9RAX1"/>
<dbReference type="EMBL" id="GBYB01013634">
    <property type="protein sequence ID" value="JAG83401.1"/>
    <property type="molecule type" value="Transcribed_RNA"/>
</dbReference>
<keyword evidence="3" id="KW-0479">Metal-binding</keyword>
<feature type="chain" id="PRO_5044541666" evidence="7">
    <location>
        <begin position="21"/>
        <end position="582"/>
    </location>
</feature>
<dbReference type="Pfam" id="PF00884">
    <property type="entry name" value="Sulfatase"/>
    <property type="match status" value="1"/>
</dbReference>
<dbReference type="Proteomes" id="UP000694866">
    <property type="component" value="Unplaced"/>
</dbReference>
<evidence type="ECO:0000313" key="11">
    <source>
        <dbReference type="RefSeq" id="XP_011304477.1"/>
    </source>
</evidence>
<evidence type="ECO:0000256" key="2">
    <source>
        <dbReference type="ARBA" id="ARBA00008779"/>
    </source>
</evidence>
<dbReference type="GeneID" id="105267369"/>
<dbReference type="KEGG" id="fas:105267369"/>
<dbReference type="GO" id="GO:0008484">
    <property type="term" value="F:sulfuric ester hydrolase activity"/>
    <property type="evidence" value="ECO:0007669"/>
    <property type="project" value="InterPro"/>
</dbReference>
<gene>
    <name evidence="9" type="primary">Arsb_1</name>
    <name evidence="11" type="synonym">LOC105267369</name>
    <name evidence="9" type="ORF">g.45099</name>
</gene>
<accession>A0A0C9RAX1</accession>
<evidence type="ECO:0000256" key="6">
    <source>
        <dbReference type="SAM" id="Phobius"/>
    </source>
</evidence>
<evidence type="ECO:0000256" key="1">
    <source>
        <dbReference type="ARBA" id="ARBA00001913"/>
    </source>
</evidence>
<sequence length="582" mass="65758">MEYSPRICLLLLLKILSASSNQFLVKPNIIVFMVDNMGWNDVGFHGSNEIPTPNIDALAYNGIILNRHYVLPSCTPSRAAFFSGKYPIRMGLQGGDLRGNDPRGLPLGIRILPSYLRDRGYATRLLGKWHLGYPIREFTPLYRGFDSFLGFYNGNIDNYNYYHRDGNLTGFDLQRGEGPAYDIHDTYVTRVFTDEAIKIIDHHDITRPLYLHINHAGFRPPLDPPHDSYRYNNFSYLHGDRRKYAMMVSEIDRSIGRIVSALGDHGMLTDSIIVFLTDTGAPTNEGEANTGSNWPLRGGKDTLYEGGVRGVAAIWSPRINKPALVSNNLMHMTDWLPTLYSASGGDISDLGKIDGIDQWNHLSRDHKAPRESLLINCDERKKTEAAIHQRYKLIHGYSTLAHDHHYFGSSGKNRNVPPYNHSLVSSSAFVMAIHSHVGHPVTPQSRMAQIREEARILSCMNTELFKINGTNPCVGETECLFDIFFDPCEIHNIASHNPKIVLKLNSILERYEREIVMQADIPQDLNADPHRYNNTWGSWVRDKPYDHPYYSFNSSAATVISTLAVCAHIGMVLLIVGLRTFI</sequence>
<proteinExistence type="inferred from homology"/>
<feature type="transmembrane region" description="Helical" evidence="6">
    <location>
        <begin position="556"/>
        <end position="578"/>
    </location>
</feature>
<keyword evidence="10" id="KW-1185">Reference proteome</keyword>
<evidence type="ECO:0000256" key="4">
    <source>
        <dbReference type="ARBA" id="ARBA00022837"/>
    </source>
</evidence>
<evidence type="ECO:0000256" key="7">
    <source>
        <dbReference type="SAM" id="SignalP"/>
    </source>
</evidence>
<dbReference type="Gene3D" id="3.30.1120.10">
    <property type="match status" value="1"/>
</dbReference>
<dbReference type="CDD" id="cd16029">
    <property type="entry name" value="4-S"/>
    <property type="match status" value="1"/>
</dbReference>
<keyword evidence="7" id="KW-0732">Signal</keyword>
<dbReference type="SUPFAM" id="SSF53649">
    <property type="entry name" value="Alkaline phosphatase-like"/>
    <property type="match status" value="1"/>
</dbReference>
<evidence type="ECO:0000313" key="10">
    <source>
        <dbReference type="Proteomes" id="UP000694866"/>
    </source>
</evidence>
<dbReference type="PANTHER" id="PTHR10342:SF264">
    <property type="entry name" value="MIP05773P-RELATED"/>
    <property type="match status" value="1"/>
</dbReference>
<evidence type="ECO:0000256" key="3">
    <source>
        <dbReference type="ARBA" id="ARBA00022723"/>
    </source>
</evidence>
<dbReference type="InterPro" id="IPR017850">
    <property type="entry name" value="Alkaline_phosphatase_core_sf"/>
</dbReference>
<feature type="domain" description="Sulfatase N-terminal" evidence="8">
    <location>
        <begin position="27"/>
        <end position="343"/>
    </location>
</feature>
<name>A0A0C9RAX1_9HYME</name>
<evidence type="ECO:0000259" key="8">
    <source>
        <dbReference type="Pfam" id="PF00884"/>
    </source>
</evidence>
<dbReference type="RefSeq" id="XP_011304477.1">
    <property type="nucleotide sequence ID" value="XM_011306175.1"/>
</dbReference>
<keyword evidence="6" id="KW-0472">Membrane</keyword>
<dbReference type="GO" id="GO:0046872">
    <property type="term" value="F:metal ion binding"/>
    <property type="evidence" value="ECO:0007669"/>
    <property type="project" value="UniProtKB-KW"/>
</dbReference>
<reference evidence="11" key="2">
    <citation type="submission" date="2025-04" db="UniProtKB">
        <authorList>
            <consortium name="RefSeq"/>
        </authorList>
    </citation>
    <scope>IDENTIFICATION</scope>
    <source>
        <strain evidence="11">USDA-PBARC FA_bdor</strain>
        <tissue evidence="11">Whole organism</tissue>
    </source>
</reference>
<organism evidence="9">
    <name type="scientific">Fopius arisanus</name>
    <dbReference type="NCBI Taxonomy" id="64838"/>
    <lineage>
        <taxon>Eukaryota</taxon>
        <taxon>Metazoa</taxon>
        <taxon>Ecdysozoa</taxon>
        <taxon>Arthropoda</taxon>
        <taxon>Hexapoda</taxon>
        <taxon>Insecta</taxon>
        <taxon>Pterygota</taxon>
        <taxon>Neoptera</taxon>
        <taxon>Endopterygota</taxon>
        <taxon>Hymenoptera</taxon>
        <taxon>Apocrita</taxon>
        <taxon>Ichneumonoidea</taxon>
        <taxon>Braconidae</taxon>
        <taxon>Opiinae</taxon>
        <taxon>Fopius</taxon>
    </lineage>
</organism>
<dbReference type="Gene3D" id="3.40.720.10">
    <property type="entry name" value="Alkaline Phosphatase, subunit A"/>
    <property type="match status" value="1"/>
</dbReference>
<keyword evidence="5" id="KW-0325">Glycoprotein</keyword>
<comment type="similarity">
    <text evidence="2">Belongs to the sulfatase family.</text>
</comment>
<feature type="signal peptide" evidence="7">
    <location>
        <begin position="1"/>
        <end position="20"/>
    </location>
</feature>